<evidence type="ECO:0000313" key="2">
    <source>
        <dbReference type="EMBL" id="PHZ16872.1"/>
    </source>
</evidence>
<accession>A0A2G4T782</accession>
<organism evidence="2 3">
    <name type="scientific">Rhizopus microsporus ATCC 52813</name>
    <dbReference type="NCBI Taxonomy" id="1340429"/>
    <lineage>
        <taxon>Eukaryota</taxon>
        <taxon>Fungi</taxon>
        <taxon>Fungi incertae sedis</taxon>
        <taxon>Mucoromycota</taxon>
        <taxon>Mucoromycotina</taxon>
        <taxon>Mucoromycetes</taxon>
        <taxon>Mucorales</taxon>
        <taxon>Mucorineae</taxon>
        <taxon>Rhizopodaceae</taxon>
        <taxon>Rhizopus</taxon>
    </lineage>
</organism>
<evidence type="ECO:0000313" key="3">
    <source>
        <dbReference type="Proteomes" id="UP000242254"/>
    </source>
</evidence>
<dbReference type="AlphaFoldDB" id="A0A2G4T782"/>
<dbReference type="InterPro" id="IPR000014">
    <property type="entry name" value="PAS"/>
</dbReference>
<reference evidence="2 3" key="1">
    <citation type="journal article" date="2016" name="Proc. Natl. Acad. Sci. U.S.A.">
        <title>Lipid metabolic changes in an early divergent fungus govern the establishment of a mutualistic symbiosis with endobacteria.</title>
        <authorList>
            <person name="Lastovetsky O.A."/>
            <person name="Gaspar M.L."/>
            <person name="Mondo S.J."/>
            <person name="LaButti K.M."/>
            <person name="Sandor L."/>
            <person name="Grigoriev I.V."/>
            <person name="Henry S.A."/>
            <person name="Pawlowska T.E."/>
        </authorList>
    </citation>
    <scope>NUCLEOTIDE SEQUENCE [LARGE SCALE GENOMIC DNA]</scope>
    <source>
        <strain evidence="2 3">ATCC 52813</strain>
    </source>
</reference>
<protein>
    <recommendedName>
        <fullName evidence="1">PAS domain-containing protein</fullName>
    </recommendedName>
</protein>
<keyword evidence="3" id="KW-1185">Reference proteome</keyword>
<dbReference type="GeneID" id="35441931"/>
<dbReference type="Proteomes" id="UP000242254">
    <property type="component" value="Unassembled WGS sequence"/>
</dbReference>
<dbReference type="PROSITE" id="PS50112">
    <property type="entry name" value="PAS"/>
    <property type="match status" value="1"/>
</dbReference>
<sequence>MSHSFANCPLRSSCLFITNHSTQSIITATDELLDLLGYSMTDIVGRSIVQFIKLSSKLTIIPECAIQHSNGQLLSFQVCIHQDPLGSSTCLDYWLMKPMTEPSQNKLLIPSIIKLSPFGTIDQVQNQHLAQPNHALLGRPIMTFIYNDDVPILCSHLSNLYKRSQEKNEPICLRWSKSESLSNYEESLNYDWMSFTLLSSYNRPLCLIRPLQCESCQSTNEMVIIQNGLLYDVLIYIHQWFESTKVYMKEYLQYVLSYLLNQDTLIGYFIKSNSITKRSIGLLEFIGLILDQ</sequence>
<gene>
    <name evidence="2" type="ORF">RHIMIDRAFT_252317</name>
</gene>
<dbReference type="EMBL" id="KZ303842">
    <property type="protein sequence ID" value="PHZ16872.1"/>
    <property type="molecule type" value="Genomic_DNA"/>
</dbReference>
<name>A0A2G4T782_RHIZD</name>
<evidence type="ECO:0000259" key="1">
    <source>
        <dbReference type="PROSITE" id="PS50112"/>
    </source>
</evidence>
<dbReference type="RefSeq" id="XP_023470580.1">
    <property type="nucleotide sequence ID" value="XM_023610941.1"/>
</dbReference>
<proteinExistence type="predicted"/>
<feature type="domain" description="PAS" evidence="1">
    <location>
        <begin position="15"/>
        <end position="49"/>
    </location>
</feature>